<proteinExistence type="predicted"/>
<dbReference type="GeneID" id="136080862"/>
<evidence type="ECO:0000313" key="1">
    <source>
        <dbReference type="Proteomes" id="UP001652625"/>
    </source>
</evidence>
<dbReference type="PANTHER" id="PTHR46880">
    <property type="entry name" value="RAS-ASSOCIATING DOMAIN-CONTAINING PROTEIN"/>
    <property type="match status" value="1"/>
</dbReference>
<protein>
    <submittedName>
        <fullName evidence="2">Uncharacterized protein LOC136080862</fullName>
    </submittedName>
</protein>
<gene>
    <name evidence="2" type="primary">LOC136080862</name>
</gene>
<reference evidence="2" key="1">
    <citation type="submission" date="2025-08" db="UniProtKB">
        <authorList>
            <consortium name="RefSeq"/>
        </authorList>
    </citation>
    <scope>IDENTIFICATION</scope>
</reference>
<dbReference type="RefSeq" id="XP_065654267.1">
    <property type="nucleotide sequence ID" value="XM_065798195.1"/>
</dbReference>
<keyword evidence="1" id="KW-1185">Reference proteome</keyword>
<dbReference type="Proteomes" id="UP001652625">
    <property type="component" value="Chromosome 05"/>
</dbReference>
<organism evidence="1 2">
    <name type="scientific">Hydra vulgaris</name>
    <name type="common">Hydra</name>
    <name type="synonym">Hydra attenuata</name>
    <dbReference type="NCBI Taxonomy" id="6087"/>
    <lineage>
        <taxon>Eukaryota</taxon>
        <taxon>Metazoa</taxon>
        <taxon>Cnidaria</taxon>
        <taxon>Hydrozoa</taxon>
        <taxon>Hydroidolina</taxon>
        <taxon>Anthoathecata</taxon>
        <taxon>Aplanulata</taxon>
        <taxon>Hydridae</taxon>
        <taxon>Hydra</taxon>
    </lineage>
</organism>
<accession>A0ABM4BYG5</accession>
<sequence>MPHSHFKTLIKYQRLNGVLLLEGKDNNKAALEYISCIASAIKEKVAKIVNETNFFSILSNGSQARKTKDEKELIIVRVECEGTPACFVVSLLDMNSLGGMSANTIKKAIDSIFIETCSVPLTALANKYKLVSATADGACVNFGIYNGVLTQLKKDRMWLIKIHCVNHRLELAIKDAVKDISQYKECESFFPYLIYFAILEN</sequence>
<name>A0ABM4BYG5_HYDVU</name>
<dbReference type="PANTHER" id="PTHR46880:SF9">
    <property type="entry name" value="ZINC FINGER PROTEIN 862"/>
    <property type="match status" value="1"/>
</dbReference>
<evidence type="ECO:0000313" key="2">
    <source>
        <dbReference type="RefSeq" id="XP_065654267.1"/>
    </source>
</evidence>